<sequence>MPRTVRDAIKLTRAMGKEYIWIDALCIEQAEDNHPGDWDNEASKVGDYYANAECLISAMRAGESAQGFLTERVTWRYPQRRALLAHGETRCHRQQLYFWAEGPRQSFFREKLSEPLLERGWCLQERILCPRRLHWTKNGLFWECNSALASEQEAFSNYSRFENSTTELGEVAILRDEEPTALVEDWYKITEDYSRMKLSYEKDRFAAIHGLATRLAKRHNDTYYAGIFGSRLAQGLMYQDACDSKKTPDSPICFPTWSWAAASGGVRWSTSLCYPGVVSFVELVEFPAFPQSSVKTDFSNLTSRKLRIKAPLARILPNGKFVETNEGWDNAPPKVRIFKTAKLEVDLDLGPKAELYFKFDRGSTAEPKEGMPIPVFFAAILLQFRYQSLEGIILQKGYKGNMDLYTREGIFKILDDFVSAEKQKFGLWLSELTLV</sequence>
<proteinExistence type="predicted"/>
<reference evidence="2 3" key="1">
    <citation type="journal article" date="2016" name="Environ. Microbiol.">
        <title>Effector profiles distinguish formae speciales of Fusarium oxysporum.</title>
        <authorList>
            <person name="van Dam P."/>
            <person name="Fokkens L."/>
            <person name="Schmidt S.M."/>
            <person name="Linmans J.H."/>
            <person name="Kistler H.C."/>
            <person name="Ma L.J."/>
            <person name="Rep M."/>
        </authorList>
    </citation>
    <scope>NUCLEOTIDE SEQUENCE [LARGE SCALE GENOMIC DNA]</scope>
    <source>
        <strain evidence="2 3">Forc016</strain>
    </source>
</reference>
<dbReference type="Proteomes" id="UP000219602">
    <property type="component" value="Unassembled WGS sequence"/>
</dbReference>
<protein>
    <recommendedName>
        <fullName evidence="1">Heterokaryon incompatibility domain-containing protein</fullName>
    </recommendedName>
</protein>
<dbReference type="InterPro" id="IPR010730">
    <property type="entry name" value="HET"/>
</dbReference>
<dbReference type="STRING" id="327505.A0A2H3FQM5"/>
<dbReference type="AlphaFoldDB" id="A0A2H3FQM5"/>
<evidence type="ECO:0000313" key="3">
    <source>
        <dbReference type="Proteomes" id="UP000219602"/>
    </source>
</evidence>
<dbReference type="EMBL" id="MABQ02000014">
    <property type="protein sequence ID" value="PCD21146.1"/>
    <property type="molecule type" value="Genomic_DNA"/>
</dbReference>
<feature type="domain" description="Heterokaryon incompatibility" evidence="1">
    <location>
        <begin position="2"/>
        <end position="125"/>
    </location>
</feature>
<accession>A0A2H3FQM5</accession>
<name>A0A2H3FQM5_FUSOX</name>
<dbReference type="PANTHER" id="PTHR33112">
    <property type="entry name" value="DOMAIN PROTEIN, PUTATIVE-RELATED"/>
    <property type="match status" value="1"/>
</dbReference>
<evidence type="ECO:0000259" key="1">
    <source>
        <dbReference type="Pfam" id="PF06985"/>
    </source>
</evidence>
<comment type="caution">
    <text evidence="2">The sequence shown here is derived from an EMBL/GenBank/DDBJ whole genome shotgun (WGS) entry which is preliminary data.</text>
</comment>
<gene>
    <name evidence="2" type="ORF">AU210_016572</name>
</gene>
<organism evidence="2 3">
    <name type="scientific">Fusarium oxysporum f. sp. radicis-cucumerinum</name>
    <dbReference type="NCBI Taxonomy" id="327505"/>
    <lineage>
        <taxon>Eukaryota</taxon>
        <taxon>Fungi</taxon>
        <taxon>Dikarya</taxon>
        <taxon>Ascomycota</taxon>
        <taxon>Pezizomycotina</taxon>
        <taxon>Sordariomycetes</taxon>
        <taxon>Hypocreomycetidae</taxon>
        <taxon>Hypocreales</taxon>
        <taxon>Nectriaceae</taxon>
        <taxon>Fusarium</taxon>
        <taxon>Fusarium oxysporum species complex</taxon>
    </lineage>
</organism>
<dbReference type="Pfam" id="PF06985">
    <property type="entry name" value="HET"/>
    <property type="match status" value="1"/>
</dbReference>
<evidence type="ECO:0000313" key="2">
    <source>
        <dbReference type="EMBL" id="PCD21146.1"/>
    </source>
</evidence>
<dbReference type="PANTHER" id="PTHR33112:SF16">
    <property type="entry name" value="HETEROKARYON INCOMPATIBILITY DOMAIN-CONTAINING PROTEIN"/>
    <property type="match status" value="1"/>
</dbReference>
<reference evidence="2 3" key="2">
    <citation type="journal article" date="2017" name="Sci. Rep.">
        <title>A mobile pathogenicity chromosome in Fusarium oxysporum for infection of multiple cucurbit species.</title>
        <authorList>
            <person name="van Dam P."/>
            <person name="Fokkens L."/>
            <person name="Ayukawa Y."/>
            <person name="van der Gragt M."/>
            <person name="Ter Horst A."/>
            <person name="Brankovics B."/>
            <person name="Houterman P.M."/>
            <person name="Arie T."/>
            <person name="Rep M."/>
        </authorList>
    </citation>
    <scope>NUCLEOTIDE SEQUENCE [LARGE SCALE GENOMIC DNA]</scope>
    <source>
        <strain evidence="2 3">Forc016</strain>
    </source>
</reference>